<gene>
    <name evidence="1" type="ORF">NLS_LOCUS1909</name>
</gene>
<keyword evidence="2" id="KW-1185">Reference proteome</keyword>
<sequence>MHACRTEDNSLPCMKHCPKDSSESVDRMMGSHGMLDAKVSVAEGRCPKTYFGQRDGKLPGSWTDGTEKCVVCCRS</sequence>
<dbReference type="EMBL" id="UYRX01000078">
    <property type="protein sequence ID" value="VDK72826.1"/>
    <property type="molecule type" value="Genomic_DNA"/>
</dbReference>
<reference evidence="1 2" key="1">
    <citation type="submission" date="2018-08" db="EMBL/GenBank/DDBJ databases">
        <authorList>
            <person name="Laetsch R D."/>
            <person name="Stevens L."/>
            <person name="Kumar S."/>
            <person name="Blaxter L. M."/>
        </authorList>
    </citation>
    <scope>NUCLEOTIDE SEQUENCE [LARGE SCALE GENOMIC DNA]</scope>
</reference>
<name>A0A3P6SE45_LITSI</name>
<protein>
    <submittedName>
        <fullName evidence="1">Uncharacterized protein</fullName>
    </submittedName>
</protein>
<proteinExistence type="predicted"/>
<dbReference type="Proteomes" id="UP000277928">
    <property type="component" value="Unassembled WGS sequence"/>
</dbReference>
<dbReference type="AlphaFoldDB" id="A0A3P6SE45"/>
<organism evidence="1 2">
    <name type="scientific">Litomosoides sigmodontis</name>
    <name type="common">Filarial nematode worm</name>
    <dbReference type="NCBI Taxonomy" id="42156"/>
    <lineage>
        <taxon>Eukaryota</taxon>
        <taxon>Metazoa</taxon>
        <taxon>Ecdysozoa</taxon>
        <taxon>Nematoda</taxon>
        <taxon>Chromadorea</taxon>
        <taxon>Rhabditida</taxon>
        <taxon>Spirurina</taxon>
        <taxon>Spiruromorpha</taxon>
        <taxon>Filarioidea</taxon>
        <taxon>Onchocercidae</taxon>
        <taxon>Litomosoides</taxon>
    </lineage>
</organism>
<evidence type="ECO:0000313" key="1">
    <source>
        <dbReference type="EMBL" id="VDK72826.1"/>
    </source>
</evidence>
<accession>A0A3P6SE45</accession>
<evidence type="ECO:0000313" key="2">
    <source>
        <dbReference type="Proteomes" id="UP000277928"/>
    </source>
</evidence>